<name>A0ABX9TXL4_9GAMM</name>
<protein>
    <recommendedName>
        <fullName evidence="3">HNH endonuclease</fullName>
    </recommendedName>
</protein>
<keyword evidence="2" id="KW-1185">Reference proteome</keyword>
<sequence>MKHLIIEQCYMCSGIGNTSEHVPPKCIFPEIKDIGQDLRKNLIKVPSCRKHNNSKSGEDEFLLVFLASYFFNNEIGSQHLRGKVSRTLVRSAGKQIRELFINKGKLKEIKIDHHNSIIFGTPDLKRLSDIFETIAYGLYRHHFKQNFDGEIKVYFESLLYNDENSKKFNQFIVEKITKEVEGEDIFGRNPKVFFYQISKKSDENILGLRMSFYENFNVLIAYKKSSNIMYDAWIGIADTVYITTPSGDIKIR</sequence>
<evidence type="ECO:0000313" key="1">
    <source>
        <dbReference type="EMBL" id="RLL23032.1"/>
    </source>
</evidence>
<evidence type="ECO:0008006" key="3">
    <source>
        <dbReference type="Google" id="ProtNLM"/>
    </source>
</evidence>
<dbReference type="EMBL" id="RCHC01000004">
    <property type="protein sequence ID" value="RLL23032.1"/>
    <property type="molecule type" value="Genomic_DNA"/>
</dbReference>
<accession>A0ABX9TXL4</accession>
<comment type="caution">
    <text evidence="1">The sequence shown here is derived from an EMBL/GenBank/DDBJ whole genome shotgun (WGS) entry which is preliminary data.</text>
</comment>
<organism evidence="1 2">
    <name type="scientific">Acinetobacter chengduensis</name>
    <dbReference type="NCBI Taxonomy" id="2420890"/>
    <lineage>
        <taxon>Bacteria</taxon>
        <taxon>Pseudomonadati</taxon>
        <taxon>Pseudomonadota</taxon>
        <taxon>Gammaproteobacteria</taxon>
        <taxon>Moraxellales</taxon>
        <taxon>Moraxellaceae</taxon>
        <taxon>Acinetobacter</taxon>
    </lineage>
</organism>
<dbReference type="Proteomes" id="UP000280271">
    <property type="component" value="Unassembled WGS sequence"/>
</dbReference>
<dbReference type="RefSeq" id="WP_120373994.1">
    <property type="nucleotide sequence ID" value="NZ_RCHC01000004.1"/>
</dbReference>
<gene>
    <name evidence="1" type="ORF">D9K81_04550</name>
</gene>
<proteinExistence type="predicted"/>
<reference evidence="1 2" key="1">
    <citation type="submission" date="2018-09" db="EMBL/GenBank/DDBJ databases">
        <title>The draft genome of Acinetobacter sp. strains.</title>
        <authorList>
            <person name="Qin J."/>
            <person name="Feng Y."/>
            <person name="Zong Z."/>
        </authorList>
    </citation>
    <scope>NUCLEOTIDE SEQUENCE [LARGE SCALE GENOMIC DNA]</scope>
    <source>
        <strain evidence="1 2">WCHAc060005</strain>
    </source>
</reference>
<evidence type="ECO:0000313" key="2">
    <source>
        <dbReference type="Proteomes" id="UP000280271"/>
    </source>
</evidence>